<dbReference type="EMBL" id="GBRH01274565">
    <property type="protein sequence ID" value="JAD23330.1"/>
    <property type="molecule type" value="Transcribed_RNA"/>
</dbReference>
<sequence length="112" mass="11877">MSILLNPLAANSLKDMCSNGALLVLLGGQPYSSSPTIPLRTTSALISEALKAAAVSVVKSGFPIPTPIPPKITTLPFSRWRMARRLMYGSATSCIINAVWTRVSTPIFSSDA</sequence>
<reference evidence="1" key="2">
    <citation type="journal article" date="2015" name="Data Brief">
        <title>Shoot transcriptome of the giant reed, Arundo donax.</title>
        <authorList>
            <person name="Barrero R.A."/>
            <person name="Guerrero F.D."/>
            <person name="Moolhuijzen P."/>
            <person name="Goolsby J.A."/>
            <person name="Tidwell J."/>
            <person name="Bellgard S.E."/>
            <person name="Bellgard M.I."/>
        </authorList>
    </citation>
    <scope>NUCLEOTIDE SEQUENCE</scope>
    <source>
        <tissue evidence="1">Shoot tissue taken approximately 20 cm above the soil surface</tissue>
    </source>
</reference>
<evidence type="ECO:0000313" key="1">
    <source>
        <dbReference type="EMBL" id="JAD23330.1"/>
    </source>
</evidence>
<name>A0A0A8YCR7_ARUDO</name>
<dbReference type="AlphaFoldDB" id="A0A0A8YCR7"/>
<protein>
    <submittedName>
        <fullName evidence="1">Uncharacterized protein</fullName>
    </submittedName>
</protein>
<accession>A0A0A8YCR7</accession>
<proteinExistence type="predicted"/>
<organism evidence="1">
    <name type="scientific">Arundo donax</name>
    <name type="common">Giant reed</name>
    <name type="synonym">Donax arundinaceus</name>
    <dbReference type="NCBI Taxonomy" id="35708"/>
    <lineage>
        <taxon>Eukaryota</taxon>
        <taxon>Viridiplantae</taxon>
        <taxon>Streptophyta</taxon>
        <taxon>Embryophyta</taxon>
        <taxon>Tracheophyta</taxon>
        <taxon>Spermatophyta</taxon>
        <taxon>Magnoliopsida</taxon>
        <taxon>Liliopsida</taxon>
        <taxon>Poales</taxon>
        <taxon>Poaceae</taxon>
        <taxon>PACMAD clade</taxon>
        <taxon>Arundinoideae</taxon>
        <taxon>Arundineae</taxon>
        <taxon>Arundo</taxon>
    </lineage>
</organism>
<reference evidence="1" key="1">
    <citation type="submission" date="2014-09" db="EMBL/GenBank/DDBJ databases">
        <authorList>
            <person name="Magalhaes I.L.F."/>
            <person name="Oliveira U."/>
            <person name="Santos F.R."/>
            <person name="Vidigal T.H.D.A."/>
            <person name="Brescovit A.D."/>
            <person name="Santos A.J."/>
        </authorList>
    </citation>
    <scope>NUCLEOTIDE SEQUENCE</scope>
    <source>
        <tissue evidence="1">Shoot tissue taken approximately 20 cm above the soil surface</tissue>
    </source>
</reference>